<comment type="caution">
    <text evidence="3">The sequence shown here is derived from an EMBL/GenBank/DDBJ whole genome shotgun (WGS) entry which is preliminary data.</text>
</comment>
<evidence type="ECO:0000313" key="3">
    <source>
        <dbReference type="EMBL" id="ETO25753.1"/>
    </source>
</evidence>
<evidence type="ECO:0000313" key="4">
    <source>
        <dbReference type="Proteomes" id="UP000023152"/>
    </source>
</evidence>
<dbReference type="AlphaFoldDB" id="X6NIM4"/>
<dbReference type="SUPFAM" id="SSF48065">
    <property type="entry name" value="DBL homology domain (DH-domain)"/>
    <property type="match status" value="1"/>
</dbReference>
<gene>
    <name evidence="3" type="ORF">RFI_11386</name>
</gene>
<sequence length="199" mass="24185">MLQFHVNFLSVIRDALNIVPDFYKYSNFVQMYDDYLGKFDSVLQVFAEWKSMQFRSFINMRLENEKVKKCIEAPMLWMLPWYDYLASSKKSLIILSFPLSLQKKKKKKKRYLYHPFERLKVYYKFLRDLESLSKAGDEDRKFLDDSLVKFKKVYQKNQAKFNNCKTYEKFKKKKKNIKKKKKKKTNTKISSLTNTKYKT</sequence>
<reference evidence="3 4" key="1">
    <citation type="journal article" date="2013" name="Curr. Biol.">
        <title>The Genome of the Foraminiferan Reticulomyxa filosa.</title>
        <authorList>
            <person name="Glockner G."/>
            <person name="Hulsmann N."/>
            <person name="Schleicher M."/>
            <person name="Noegel A.A."/>
            <person name="Eichinger L."/>
            <person name="Gallinger C."/>
            <person name="Pawlowski J."/>
            <person name="Sierra R."/>
            <person name="Euteneuer U."/>
            <person name="Pillet L."/>
            <person name="Moustafa A."/>
            <person name="Platzer M."/>
            <person name="Groth M."/>
            <person name="Szafranski K."/>
            <person name="Schliwa M."/>
        </authorList>
    </citation>
    <scope>NUCLEOTIDE SEQUENCE [LARGE SCALE GENOMIC DNA]</scope>
</reference>
<feature type="domain" description="DH" evidence="2">
    <location>
        <begin position="1"/>
        <end position="160"/>
    </location>
</feature>
<evidence type="ECO:0000259" key="2">
    <source>
        <dbReference type="PROSITE" id="PS50010"/>
    </source>
</evidence>
<name>X6NIM4_RETFI</name>
<protein>
    <recommendedName>
        <fullName evidence="2">DH domain-containing protein</fullName>
    </recommendedName>
</protein>
<evidence type="ECO:0000256" key="1">
    <source>
        <dbReference type="SAM" id="MobiDB-lite"/>
    </source>
</evidence>
<organism evidence="3 4">
    <name type="scientific">Reticulomyxa filosa</name>
    <dbReference type="NCBI Taxonomy" id="46433"/>
    <lineage>
        <taxon>Eukaryota</taxon>
        <taxon>Sar</taxon>
        <taxon>Rhizaria</taxon>
        <taxon>Retaria</taxon>
        <taxon>Foraminifera</taxon>
        <taxon>Monothalamids</taxon>
        <taxon>Reticulomyxidae</taxon>
        <taxon>Reticulomyxa</taxon>
    </lineage>
</organism>
<dbReference type="Gene3D" id="1.20.900.10">
    <property type="entry name" value="Dbl homology (DH) domain"/>
    <property type="match status" value="1"/>
</dbReference>
<feature type="region of interest" description="Disordered" evidence="1">
    <location>
        <begin position="172"/>
        <end position="199"/>
    </location>
</feature>
<dbReference type="EMBL" id="ASPP01008306">
    <property type="protein sequence ID" value="ETO25753.1"/>
    <property type="molecule type" value="Genomic_DNA"/>
</dbReference>
<dbReference type="Proteomes" id="UP000023152">
    <property type="component" value="Unassembled WGS sequence"/>
</dbReference>
<proteinExistence type="predicted"/>
<dbReference type="PROSITE" id="PS50010">
    <property type="entry name" value="DH_2"/>
    <property type="match status" value="1"/>
</dbReference>
<dbReference type="InterPro" id="IPR000219">
    <property type="entry name" value="DH_dom"/>
</dbReference>
<feature type="compositionally biased region" description="Low complexity" evidence="1">
    <location>
        <begin position="187"/>
        <end position="199"/>
    </location>
</feature>
<keyword evidence="4" id="KW-1185">Reference proteome</keyword>
<dbReference type="InterPro" id="IPR035899">
    <property type="entry name" value="DBL_dom_sf"/>
</dbReference>
<dbReference type="GO" id="GO:0005085">
    <property type="term" value="F:guanyl-nucleotide exchange factor activity"/>
    <property type="evidence" value="ECO:0007669"/>
    <property type="project" value="InterPro"/>
</dbReference>
<accession>X6NIM4</accession>
<feature type="compositionally biased region" description="Basic residues" evidence="1">
    <location>
        <begin position="172"/>
        <end position="186"/>
    </location>
</feature>